<dbReference type="Proteomes" id="UP000234289">
    <property type="component" value="Unassembled WGS sequence"/>
</dbReference>
<dbReference type="PRINTS" id="PR00081">
    <property type="entry name" value="GDHRDH"/>
</dbReference>
<evidence type="ECO:0000313" key="18">
    <source>
        <dbReference type="Proteomes" id="UP000283000"/>
    </source>
</evidence>
<evidence type="ECO:0000313" key="12">
    <source>
        <dbReference type="Proteomes" id="UP000217720"/>
    </source>
</evidence>
<dbReference type="eggNOG" id="COG1028">
    <property type="taxonomic scope" value="Bacteria"/>
</dbReference>
<evidence type="ECO:0000256" key="2">
    <source>
        <dbReference type="ARBA" id="ARBA00023002"/>
    </source>
</evidence>
<evidence type="ECO:0000313" key="7">
    <source>
        <dbReference type="EMBL" id="PCC51543.1"/>
    </source>
</evidence>
<dbReference type="EMBL" id="FXZB01000004">
    <property type="protein sequence ID" value="SMX68998.1"/>
    <property type="molecule type" value="Genomic_DNA"/>
</dbReference>
<accession>A0A2A3YTV4</accession>
<keyword evidence="2 3" id="KW-0560">Oxidoreductase</keyword>
<sequence length="251" mass="25728">MSVEAARPLAGRRVLVTGGSKGIGAAIARAVHRDGATVAIHFNSDEAGARDLAAELGDRAYPVLADLARPGAANGLWAAAGETLGGVDTLVNNAGAWIPSPLADADEWEQGWEVNLQLNLIAAADLCRCALLDFPNLGGGAIVNVTSRSAHRGDDAEHLAYGAAKGGLLSLTKGIARSFGHAGVLAYAIAPGWVDTGLAAGEIDDEAIAELPLREVTPPEDVAELVAFLVSGRSRHLTGATLDITGADYVR</sequence>
<organism evidence="3 11">
    <name type="scientific">Brevibacterium aurantiacum</name>
    <dbReference type="NCBI Taxonomy" id="273384"/>
    <lineage>
        <taxon>Bacteria</taxon>
        <taxon>Bacillati</taxon>
        <taxon>Actinomycetota</taxon>
        <taxon>Actinomycetes</taxon>
        <taxon>Micrococcales</taxon>
        <taxon>Brevibacteriaceae</taxon>
        <taxon>Brevibacterium</taxon>
    </lineage>
</organism>
<evidence type="ECO:0000313" key="15">
    <source>
        <dbReference type="Proteomes" id="UP000234289"/>
    </source>
</evidence>
<evidence type="ECO:0000256" key="1">
    <source>
        <dbReference type="ARBA" id="ARBA00006484"/>
    </source>
</evidence>
<evidence type="ECO:0000313" key="14">
    <source>
        <dbReference type="Proteomes" id="UP000218620"/>
    </source>
</evidence>
<dbReference type="InterPro" id="IPR002347">
    <property type="entry name" value="SDR_fam"/>
</dbReference>
<dbReference type="EMBL" id="NRGX01000001">
    <property type="protein sequence ID" value="PCC17810.1"/>
    <property type="molecule type" value="Genomic_DNA"/>
</dbReference>
<dbReference type="Proteomes" id="UP000218620">
    <property type="component" value="Unassembled WGS sequence"/>
</dbReference>
<dbReference type="Proteomes" id="UP000234525">
    <property type="component" value="Unassembled WGS sequence"/>
</dbReference>
<evidence type="ECO:0000313" key="6">
    <source>
        <dbReference type="EMBL" id="PCC42766.1"/>
    </source>
</evidence>
<evidence type="ECO:0000313" key="11">
    <source>
        <dbReference type="Proteomes" id="UP000094793"/>
    </source>
</evidence>
<dbReference type="PANTHER" id="PTHR43639">
    <property type="entry name" value="OXIDOREDUCTASE, SHORT-CHAIN DEHYDROGENASE/REDUCTASE FAMILY (AFU_ORTHOLOGUE AFUA_5G02870)"/>
    <property type="match status" value="1"/>
</dbReference>
<dbReference type="EMBL" id="NRGO01000004">
    <property type="protein sequence ID" value="PCC51543.1"/>
    <property type="molecule type" value="Genomic_DNA"/>
</dbReference>
<evidence type="ECO:0000313" key="16">
    <source>
        <dbReference type="Proteomes" id="UP000234300"/>
    </source>
</evidence>
<evidence type="ECO:0000313" key="9">
    <source>
        <dbReference type="EMBL" id="SMX78688.1"/>
    </source>
</evidence>
<comment type="similarity">
    <text evidence="1">Belongs to the short-chain dehydrogenases/reductases (SDR) family.</text>
</comment>
<reference evidence="15 17" key="4">
    <citation type="submission" date="2017-03" db="EMBL/GenBank/DDBJ databases">
        <authorList>
            <person name="Monnet C."/>
        </authorList>
    </citation>
    <scope>NUCLEOTIDE SEQUENCE [LARGE SCALE GENOMIC DNA]</scope>
    <source>
        <strain evidence="17">ATCC 9175</strain>
        <strain evidence="15">CNRZ 920</strain>
    </source>
</reference>
<evidence type="ECO:0000313" key="10">
    <source>
        <dbReference type="EMBL" id="SMX88897.1"/>
    </source>
</evidence>
<dbReference type="Proteomes" id="UP000218377">
    <property type="component" value="Unassembled WGS sequence"/>
</dbReference>
<reference evidence="3" key="1">
    <citation type="submission" date="2016-09" db="EMBL/GenBank/DDBJ databases">
        <title>Complete Genome Sequence of Brevibacterium aurantiacum SMQ-1335.</title>
        <authorList>
            <person name="de Melo A.G."/>
            <person name="Labrie S.J."/>
            <person name="Dumaresq J."/>
            <person name="Roberts R.J."/>
            <person name="Tremblay D.M."/>
            <person name="Moineau S."/>
        </authorList>
    </citation>
    <scope>NUCLEOTIDE SEQUENCE</scope>
    <source>
        <strain evidence="3">SMQ-1335</strain>
    </source>
</reference>
<dbReference type="PATRIC" id="fig|1703.10.peg.3531"/>
<evidence type="ECO:0000313" key="8">
    <source>
        <dbReference type="EMBL" id="SMX68998.1"/>
    </source>
</evidence>
<dbReference type="KEGG" id="blin:BLSMQ_3420"/>
<dbReference type="PRINTS" id="PR00080">
    <property type="entry name" value="SDRFAMILY"/>
</dbReference>
<keyword evidence="17" id="KW-1185">Reference proteome</keyword>
<evidence type="ECO:0000313" key="3">
    <source>
        <dbReference type="EMBL" id="AOP55120.1"/>
    </source>
</evidence>
<proteinExistence type="inferred from homology"/>
<name>A0A1D7W7Y6_BREAU</name>
<dbReference type="SUPFAM" id="SSF51735">
    <property type="entry name" value="NAD(P)-binding Rossmann-fold domains"/>
    <property type="match status" value="1"/>
</dbReference>
<dbReference type="EMBL" id="FXZI01000002">
    <property type="protein sequence ID" value="SMX78688.1"/>
    <property type="molecule type" value="Genomic_DNA"/>
</dbReference>
<accession>A0A1D7W7Y6</accession>
<dbReference type="AlphaFoldDB" id="A0A1D7W7Y6"/>
<dbReference type="Proteomes" id="UP000217720">
    <property type="component" value="Unassembled WGS sequence"/>
</dbReference>
<protein>
    <submittedName>
        <fullName evidence="3">3-oxoacyl-[acyl-carrier protein] reductase</fullName>
        <ecNumber evidence="3">1.1.1.100</ecNumber>
    </submittedName>
    <submittedName>
        <fullName evidence="8">NAD(P)-dependent dehydrogenase, short-chain alcohol dehydrogenase family</fullName>
    </submittedName>
    <submittedName>
        <fullName evidence="4">NAD(P)-dependent oxidoreductase</fullName>
    </submittedName>
</protein>
<reference evidence="8 16" key="5">
    <citation type="submission" date="2017-03" db="EMBL/GenBank/DDBJ databases">
        <authorList>
            <person name="Afonso C.L."/>
            <person name="Miller P.J."/>
            <person name="Scott M.A."/>
            <person name="Spackman E."/>
            <person name="Goraichik I."/>
            <person name="Dimitrov K.M."/>
            <person name="Suarez D.L."/>
            <person name="Swayne D.E."/>
        </authorList>
    </citation>
    <scope>NUCLEOTIDE SEQUENCE [LARGE SCALE GENOMIC DNA]</scope>
    <source>
        <strain evidence="9">8</strain>
        <strain evidence="16">8(6)</strain>
        <strain evidence="8">ATCC 9175</strain>
        <strain evidence="10">CNRZ 920</strain>
    </source>
</reference>
<dbReference type="Pfam" id="PF13561">
    <property type="entry name" value="adh_short_C2"/>
    <property type="match status" value="1"/>
</dbReference>
<dbReference type="Proteomes" id="UP000234300">
    <property type="component" value="Unassembled WGS sequence"/>
</dbReference>
<dbReference type="EMBL" id="CP025330">
    <property type="protein sequence ID" value="AZT94832.1"/>
    <property type="molecule type" value="Genomic_DNA"/>
</dbReference>
<dbReference type="CDD" id="cd05233">
    <property type="entry name" value="SDR_c"/>
    <property type="match status" value="1"/>
</dbReference>
<dbReference type="Gene3D" id="3.40.50.720">
    <property type="entry name" value="NAD(P)-binding Rossmann-like Domain"/>
    <property type="match status" value="1"/>
</dbReference>
<evidence type="ECO:0000313" key="4">
    <source>
        <dbReference type="EMBL" id="AZT94832.1"/>
    </source>
</evidence>
<dbReference type="PANTHER" id="PTHR43639:SF1">
    <property type="entry name" value="SHORT-CHAIN DEHYDROGENASE_REDUCTASE FAMILY PROTEIN"/>
    <property type="match status" value="1"/>
</dbReference>
<dbReference type="EMBL" id="NRGQ01000013">
    <property type="protein sequence ID" value="PCC42766.1"/>
    <property type="molecule type" value="Genomic_DNA"/>
</dbReference>
<dbReference type="EC" id="1.1.1.100" evidence="3"/>
<dbReference type="EMBL" id="CP017150">
    <property type="protein sequence ID" value="AOP55120.1"/>
    <property type="molecule type" value="Genomic_DNA"/>
</dbReference>
<evidence type="ECO:0000313" key="17">
    <source>
        <dbReference type="Proteomes" id="UP000234525"/>
    </source>
</evidence>
<dbReference type="GeneID" id="60907674"/>
<dbReference type="RefSeq" id="WP_083248850.1">
    <property type="nucleotide sequence ID" value="NZ_BJME01000006.1"/>
</dbReference>
<dbReference type="Proteomes" id="UP000283000">
    <property type="component" value="Chromosome"/>
</dbReference>
<dbReference type="Proteomes" id="UP000094793">
    <property type="component" value="Chromosome"/>
</dbReference>
<dbReference type="EMBL" id="FXZG01000013">
    <property type="protein sequence ID" value="SMX88897.1"/>
    <property type="molecule type" value="Genomic_DNA"/>
</dbReference>
<accession>A0A2H1JN47</accession>
<evidence type="ECO:0000313" key="13">
    <source>
        <dbReference type="Proteomes" id="UP000218377"/>
    </source>
</evidence>
<dbReference type="OrthoDB" id="9804774at2"/>
<dbReference type="GO" id="GO:0004316">
    <property type="term" value="F:3-oxoacyl-[acyl-carrier-protein] reductase (NADPH) activity"/>
    <property type="evidence" value="ECO:0007669"/>
    <property type="project" value="UniProtKB-EC"/>
</dbReference>
<dbReference type="InterPro" id="IPR036291">
    <property type="entry name" value="NAD(P)-bd_dom_sf"/>
</dbReference>
<reference evidence="11" key="2">
    <citation type="submission" date="2016-09" db="EMBL/GenBank/DDBJ databases">
        <title>Complete Genome Sequence of Brevibacterium linens SMQ-1335.</title>
        <authorList>
            <person name="de Melo A.G."/>
            <person name="Labrie S.J."/>
            <person name="Dumaresq J."/>
            <person name="Roberts R.J."/>
            <person name="Tremblay D.M."/>
            <person name="Moineau S."/>
        </authorList>
    </citation>
    <scope>NUCLEOTIDE SEQUENCE [LARGE SCALE GENOMIC DNA]</scope>
    <source>
        <strain evidence="11">SMQ-1335</strain>
    </source>
</reference>
<reference evidence="4 18" key="6">
    <citation type="submission" date="2017-12" db="EMBL/GenBank/DDBJ databases">
        <authorList>
            <person name="Levesque S."/>
        </authorList>
    </citation>
    <scope>NUCLEOTIDE SEQUENCE [LARGE SCALE GENOMIC DNA]</scope>
    <source>
        <strain evidence="4 18">SMQ-1417</strain>
    </source>
</reference>
<reference evidence="12 13" key="3">
    <citation type="journal article" date="2017" name="Elife">
        <title>Extensive horizontal gene transfer in cheese-associated bacteria.</title>
        <authorList>
            <person name="Bonham K.S."/>
            <person name="Wolfe B.E."/>
            <person name="Dutton R.J."/>
        </authorList>
    </citation>
    <scope>NUCLEOTIDE SEQUENCE [LARGE SCALE GENOMIC DNA]</scope>
    <source>
        <strain evidence="7 12">900_6</strain>
        <strain evidence="6 14">962_8</strain>
        <strain evidence="5 13">JB5</strain>
    </source>
</reference>
<reference evidence="4 18" key="7">
    <citation type="submission" date="2019-01" db="EMBL/GenBank/DDBJ databases">
        <title>Comparative genomic analysis of Brevibacterium aurantiacum sheds light on its evolution and its adaptation to smear-ripened cheeses.</title>
        <authorList>
            <person name="Moineau S."/>
        </authorList>
    </citation>
    <scope>NUCLEOTIDE SEQUENCE [LARGE SCALE GENOMIC DNA]</scope>
    <source>
        <strain evidence="4 18">SMQ-1417</strain>
    </source>
</reference>
<evidence type="ECO:0000313" key="5">
    <source>
        <dbReference type="EMBL" id="PCC17810.1"/>
    </source>
</evidence>
<gene>
    <name evidence="8" type="ORF">BAUR9175_00810</name>
    <name evidence="10" type="ORF">BAUR920_02310</name>
    <name evidence="9" type="ORF">BAURA86_00982</name>
    <name evidence="3" type="ORF">BLSMQ_3420</name>
    <name evidence="7" type="ORF">CIK62_03305</name>
    <name evidence="6" type="ORF">CIK65_11025</name>
    <name evidence="5" type="ORF">CIK79_05610</name>
    <name evidence="4" type="ORF">CXR23_18180</name>
</gene>